<protein>
    <submittedName>
        <fullName evidence="8">FtsX-like permease family protein</fullName>
    </submittedName>
</protein>
<keyword evidence="5 6" id="KW-0472">Membrane</keyword>
<feature type="domain" description="ABC3 transporter permease C-terminal" evidence="7">
    <location>
        <begin position="59"/>
        <end position="178"/>
    </location>
</feature>
<evidence type="ECO:0000259" key="7">
    <source>
        <dbReference type="Pfam" id="PF02687"/>
    </source>
</evidence>
<accession>A0AAW9NCT1</accession>
<keyword evidence="9" id="KW-1185">Reference proteome</keyword>
<keyword evidence="2 6" id="KW-1003">Cell membrane</keyword>
<comment type="caution">
    <text evidence="8">The sequence shown here is derived from an EMBL/GenBank/DDBJ whole genome shotgun (WGS) entry which is preliminary data.</text>
</comment>
<keyword evidence="6" id="KW-0813">Transport</keyword>
<feature type="transmembrane region" description="Helical" evidence="6">
    <location>
        <begin position="151"/>
        <end position="171"/>
    </location>
</feature>
<dbReference type="RefSeq" id="WP_367406635.1">
    <property type="nucleotide sequence ID" value="NZ_JARNBH010000008.1"/>
</dbReference>
<evidence type="ECO:0000256" key="5">
    <source>
        <dbReference type="ARBA" id="ARBA00023136"/>
    </source>
</evidence>
<sequence length="615" mass="70045">MSFNHIVFQNILRDKSTYISYFLSSVFSILIFFLFSTTAFHPMMAEVDTTSTLGITMMLASFFIYIFSFVFIIYSLFAFLKKKTKTLGVFMMTGASMKQIRKMVFRENMLVAGAAIITAIALGLIIAPLFLMVAKRILRADSFGMYVPLQSIMLTIVLFAILFIAVSKWMTRFIKKEEIVQLLKADVTQEKLIASAPLKLVLSVIVSAFLLVSIIKEMSWIKSFESLGYIALIASLLLTLYFIITQGALLAIRLLQRKPSYFRKTNMLFVSNLKAKGRSHAHIIYLLTVLLLGVFVCTSVLYSSYYNVKENTEALYPYSFQYISLPSNTSEAEKEDITFIEETLGKEGKYTSDYSAFKADDEHRIGFMSVSNYNALGLHKPIKLGDNEYYVAAGNEGVRPNTEIIHDYPYRELHYAGLEEKNILSTGLRNAYFIVPDDVYETIDYPVYKVFAYEADHWTDKVEVAETILSRVHTESDIRLTASKIDLYDAEKFVKSIMFFIGFMLSLIFLSAAMSIIYFYLQTSLAEEKEKYAGIRKIGLSVKELSSVVTRELATLIFTPFTIAAIVLFVAMFSMRHYISSTFYQMTALGVGIFLLLFVISFFIVRRSYLNKLAN</sequence>
<dbReference type="GO" id="GO:0055085">
    <property type="term" value="P:transmembrane transport"/>
    <property type="evidence" value="ECO:0007669"/>
    <property type="project" value="UniProtKB-UniRule"/>
</dbReference>
<comment type="similarity">
    <text evidence="6">Belongs to the ABC-4 integral membrane protein family.</text>
</comment>
<proteinExistence type="inferred from homology"/>
<keyword evidence="4 6" id="KW-1133">Transmembrane helix</keyword>
<feature type="transmembrane region" description="Helical" evidence="6">
    <location>
        <begin position="553"/>
        <end position="574"/>
    </location>
</feature>
<feature type="transmembrane region" description="Helical" evidence="6">
    <location>
        <begin position="227"/>
        <end position="255"/>
    </location>
</feature>
<gene>
    <name evidence="8" type="ORF">P4706_08675</name>
</gene>
<name>A0AAW9NCT1_9BACI</name>
<evidence type="ECO:0000256" key="4">
    <source>
        <dbReference type="ARBA" id="ARBA00022989"/>
    </source>
</evidence>
<comment type="subcellular location">
    <subcellularLocation>
        <location evidence="1 6">Cell membrane</location>
        <topology evidence="1 6">Multi-pass membrane protein</topology>
    </subcellularLocation>
</comment>
<evidence type="ECO:0000256" key="3">
    <source>
        <dbReference type="ARBA" id="ARBA00022692"/>
    </source>
</evidence>
<feature type="transmembrane region" description="Helical" evidence="6">
    <location>
        <begin position="192"/>
        <end position="215"/>
    </location>
</feature>
<feature type="transmembrane region" description="Helical" evidence="6">
    <location>
        <begin position="497"/>
        <end position="521"/>
    </location>
</feature>
<dbReference type="EMBL" id="JARNBH010000008">
    <property type="protein sequence ID" value="MEC0273147.1"/>
    <property type="molecule type" value="Genomic_DNA"/>
</dbReference>
<feature type="transmembrane region" description="Helical" evidence="6">
    <location>
        <begin position="109"/>
        <end position="131"/>
    </location>
</feature>
<dbReference type="Proteomes" id="UP001307168">
    <property type="component" value="Unassembled WGS sequence"/>
</dbReference>
<evidence type="ECO:0000313" key="9">
    <source>
        <dbReference type="Proteomes" id="UP001307168"/>
    </source>
</evidence>
<dbReference type="InterPro" id="IPR027022">
    <property type="entry name" value="ABC_permease_BceB-typ"/>
</dbReference>
<evidence type="ECO:0000256" key="6">
    <source>
        <dbReference type="PIRNR" id="PIRNR018968"/>
    </source>
</evidence>
<dbReference type="Pfam" id="PF02687">
    <property type="entry name" value="FtsX"/>
    <property type="match status" value="1"/>
</dbReference>
<feature type="transmembrane region" description="Helical" evidence="6">
    <location>
        <begin position="283"/>
        <end position="305"/>
    </location>
</feature>
<evidence type="ECO:0000256" key="2">
    <source>
        <dbReference type="ARBA" id="ARBA00022475"/>
    </source>
</evidence>
<feature type="transmembrane region" description="Helical" evidence="6">
    <location>
        <begin position="53"/>
        <end position="77"/>
    </location>
</feature>
<dbReference type="PANTHER" id="PTHR46795:SF3">
    <property type="entry name" value="ABC TRANSPORTER PERMEASE"/>
    <property type="match status" value="1"/>
</dbReference>
<keyword evidence="3 6" id="KW-0812">Transmembrane</keyword>
<dbReference type="PIRSF" id="PIRSF018968">
    <property type="entry name" value="ABC_permease_BceB"/>
    <property type="match status" value="1"/>
</dbReference>
<organism evidence="8 9">
    <name type="scientific">Peribacillus castrilensis</name>
    <dbReference type="NCBI Taxonomy" id="2897690"/>
    <lineage>
        <taxon>Bacteria</taxon>
        <taxon>Bacillati</taxon>
        <taxon>Bacillota</taxon>
        <taxon>Bacilli</taxon>
        <taxon>Bacillales</taxon>
        <taxon>Bacillaceae</taxon>
        <taxon>Peribacillus</taxon>
    </lineage>
</organism>
<feature type="transmembrane region" description="Helical" evidence="6">
    <location>
        <begin position="21"/>
        <end position="41"/>
    </location>
</feature>
<reference evidence="8 9" key="1">
    <citation type="submission" date="2023-03" db="EMBL/GenBank/DDBJ databases">
        <title>Bacillus Genome Sequencing.</title>
        <authorList>
            <person name="Dunlap C."/>
        </authorList>
    </citation>
    <scope>NUCLEOTIDE SEQUENCE [LARGE SCALE GENOMIC DNA]</scope>
    <source>
        <strain evidence="8 9">B-41290</strain>
    </source>
</reference>
<evidence type="ECO:0000313" key="8">
    <source>
        <dbReference type="EMBL" id="MEC0273147.1"/>
    </source>
</evidence>
<feature type="transmembrane region" description="Helical" evidence="6">
    <location>
        <begin position="586"/>
        <end position="605"/>
    </location>
</feature>
<dbReference type="InterPro" id="IPR003838">
    <property type="entry name" value="ABC3_permease_C"/>
</dbReference>
<dbReference type="InterPro" id="IPR052536">
    <property type="entry name" value="ABC-4_Integral_Memb_Prot"/>
</dbReference>
<dbReference type="GO" id="GO:0005886">
    <property type="term" value="C:plasma membrane"/>
    <property type="evidence" value="ECO:0007669"/>
    <property type="project" value="UniProtKB-SubCell"/>
</dbReference>
<dbReference type="AlphaFoldDB" id="A0AAW9NCT1"/>
<dbReference type="PANTHER" id="PTHR46795">
    <property type="entry name" value="ABC TRANSPORTER PERMEASE-RELATED-RELATED"/>
    <property type="match status" value="1"/>
</dbReference>
<evidence type="ECO:0000256" key="1">
    <source>
        <dbReference type="ARBA" id="ARBA00004651"/>
    </source>
</evidence>